<dbReference type="SUPFAM" id="SSF55120">
    <property type="entry name" value="Pseudouridine synthase"/>
    <property type="match status" value="1"/>
</dbReference>
<dbReference type="InterPro" id="IPR020103">
    <property type="entry name" value="PsdUridine_synth_cat_dom_sf"/>
</dbReference>
<dbReference type="Gene3D" id="3.30.2350.20">
    <property type="entry name" value="TruD, catalytic domain"/>
    <property type="match status" value="1"/>
</dbReference>
<keyword evidence="2" id="KW-0413">Isomerase</keyword>
<evidence type="ECO:0000259" key="4">
    <source>
        <dbReference type="PROSITE" id="PS50984"/>
    </source>
</evidence>
<dbReference type="PANTHER" id="PTHR13326:SF21">
    <property type="entry name" value="PSEUDOURIDYLATE SYNTHASE PUS7L"/>
    <property type="match status" value="1"/>
</dbReference>
<protein>
    <recommendedName>
        <fullName evidence="4">TRUD domain-containing protein</fullName>
    </recommendedName>
</protein>
<dbReference type="GO" id="GO:0003723">
    <property type="term" value="F:RNA binding"/>
    <property type="evidence" value="ECO:0007669"/>
    <property type="project" value="InterPro"/>
</dbReference>
<feature type="region of interest" description="Disordered" evidence="3">
    <location>
        <begin position="1"/>
        <end position="29"/>
    </location>
</feature>
<comment type="caution">
    <text evidence="5">The sequence shown here is derived from an EMBL/GenBank/DDBJ whole genome shotgun (WGS) entry which is preliminary data.</text>
</comment>
<evidence type="ECO:0000256" key="3">
    <source>
        <dbReference type="SAM" id="MobiDB-lite"/>
    </source>
</evidence>
<evidence type="ECO:0000256" key="1">
    <source>
        <dbReference type="ARBA" id="ARBA00007953"/>
    </source>
</evidence>
<dbReference type="EMBL" id="QUTC01006227">
    <property type="protein sequence ID" value="RHY53298.1"/>
    <property type="molecule type" value="Genomic_DNA"/>
</dbReference>
<dbReference type="InterPro" id="IPR001656">
    <property type="entry name" value="PsdUridine_synth_TruD"/>
</dbReference>
<dbReference type="AlphaFoldDB" id="A0A397CUP4"/>
<name>A0A397CUP4_APHAT</name>
<dbReference type="PANTHER" id="PTHR13326">
    <property type="entry name" value="TRNA PSEUDOURIDINE SYNTHASE D"/>
    <property type="match status" value="1"/>
</dbReference>
<evidence type="ECO:0000313" key="5">
    <source>
        <dbReference type="EMBL" id="RHY53298.1"/>
    </source>
</evidence>
<reference evidence="5 6" key="1">
    <citation type="submission" date="2018-08" db="EMBL/GenBank/DDBJ databases">
        <title>Aphanomyces genome sequencing and annotation.</title>
        <authorList>
            <person name="Minardi D."/>
            <person name="Oidtmann B."/>
            <person name="Van Der Giezen M."/>
            <person name="Studholme D.J."/>
        </authorList>
    </citation>
    <scope>NUCLEOTIDE SEQUENCE [LARGE SCALE GENOMIC DNA]</scope>
    <source>
        <strain evidence="5 6">SA</strain>
    </source>
</reference>
<dbReference type="VEuPathDB" id="FungiDB:H257_06188"/>
<dbReference type="InterPro" id="IPR011760">
    <property type="entry name" value="PsdUridine_synth_TruD_insert"/>
</dbReference>
<accession>A0A397CUP4</accession>
<dbReference type="GO" id="GO:0001522">
    <property type="term" value="P:pseudouridine synthesis"/>
    <property type="evidence" value="ECO:0007669"/>
    <property type="project" value="InterPro"/>
</dbReference>
<evidence type="ECO:0000313" key="6">
    <source>
        <dbReference type="Proteomes" id="UP000265716"/>
    </source>
</evidence>
<dbReference type="PROSITE" id="PS50984">
    <property type="entry name" value="TRUD"/>
    <property type="match status" value="1"/>
</dbReference>
<dbReference type="Pfam" id="PF01142">
    <property type="entry name" value="TruD"/>
    <property type="match status" value="1"/>
</dbReference>
<evidence type="ECO:0000256" key="2">
    <source>
        <dbReference type="ARBA" id="ARBA00023235"/>
    </source>
</evidence>
<sequence>MDGEIVDLPSDRRQEGHIAPSPPLSQPKPTISVAVHEPSEGWEAFLASKLSPDVIQTIANIMLETVEEVDVPAPADLSDKVHLLHAIQVISYAFLHHALTKGAALGGGKSKDQRTLVHRAVSSASNCLVSKTSDTGGTNLDHFTALDVLARACHASVSDFSFAGTKDKRAVTYQHVVAKNVSHEVLTSVQDKLEVQGLQVGALRYVERPLVVDKAIASVRSHGCINYFGHQRVGDPAAVPTRSHHIGRAMLQQDWPEALRLLFSQTQAQGLNSVLFNLMATYRVRTYGAAVVRGDLVLDATTGAVRVVGDHPDVEALTDVVLPLVGTKVQFPANDRALVRHQDDSTYERRPHLVVSLENQCVEYTPRTLAKTRDELVALRQRVVALELLLATHPPDLDDRVLLKQPAKLLPPLAEPMTTHLAQSSSLTQLPPPVQAQPAFTLSRQASAPALLPLQPLIPVSVRPVGKASELAAKSVETLREVRMSTKFIADQDGSLVVAVSKRSRLYEIIQRVTNRVQINDEQVGTHPYATGKLTITTTVVTWQILRLKKMVDAEVCSPPKFKPSDVPYPLTKIAHCLSSLPVSQEVVVLVSSGAYNPVHMLHIRAFYVARQICEHQFPHFKFRVVYVCGVNTIVKLSHTALKDEGFGVMAICRPNQTDMLHKHLGAKWTKTAIVVEDVGVLACELERATSFRVRQALIQRQGSDIAPMVGKCVDEYMARHRIGDKIAGREPWTSGDRLWRTQDLPHVEYIESEAIQSRHADNLVDRID</sequence>
<organism evidence="5 6">
    <name type="scientific">Aphanomyces astaci</name>
    <name type="common">Crayfish plague agent</name>
    <dbReference type="NCBI Taxonomy" id="112090"/>
    <lineage>
        <taxon>Eukaryota</taxon>
        <taxon>Sar</taxon>
        <taxon>Stramenopiles</taxon>
        <taxon>Oomycota</taxon>
        <taxon>Saprolegniomycetes</taxon>
        <taxon>Saprolegniales</taxon>
        <taxon>Verrucalvaceae</taxon>
        <taxon>Aphanomyces</taxon>
    </lineage>
</organism>
<gene>
    <name evidence="5" type="ORF">DYB38_004855</name>
</gene>
<dbReference type="GO" id="GO:0009982">
    <property type="term" value="F:pseudouridine synthase activity"/>
    <property type="evidence" value="ECO:0007669"/>
    <property type="project" value="InterPro"/>
</dbReference>
<feature type="domain" description="TRUD" evidence="4">
    <location>
        <begin position="223"/>
        <end position="378"/>
    </location>
</feature>
<dbReference type="Proteomes" id="UP000265716">
    <property type="component" value="Unassembled WGS sequence"/>
</dbReference>
<comment type="similarity">
    <text evidence="1">Belongs to the pseudouridine synthase TruD family.</text>
</comment>
<proteinExistence type="inferred from homology"/>
<dbReference type="InterPro" id="IPR042214">
    <property type="entry name" value="TruD_catalytic"/>
</dbReference>
<dbReference type="GO" id="GO:0005634">
    <property type="term" value="C:nucleus"/>
    <property type="evidence" value="ECO:0007669"/>
    <property type="project" value="TreeGrafter"/>
</dbReference>